<dbReference type="InterPro" id="IPR004593">
    <property type="entry name" value="SbcD"/>
</dbReference>
<evidence type="ECO:0000256" key="6">
    <source>
        <dbReference type="ARBA" id="ARBA00022839"/>
    </source>
</evidence>
<dbReference type="InterPro" id="IPR041796">
    <property type="entry name" value="Mre11_N"/>
</dbReference>
<comment type="similarity">
    <text evidence="1">Belongs to the SbcD family.</text>
</comment>
<dbReference type="Pfam" id="PF12320">
    <property type="entry name" value="SbcD_C"/>
    <property type="match status" value="1"/>
</dbReference>
<dbReference type="GO" id="GO:0006259">
    <property type="term" value="P:DNA metabolic process"/>
    <property type="evidence" value="ECO:0007669"/>
    <property type="project" value="InterPro"/>
</dbReference>
<feature type="domain" description="Nuclease SbcCD subunit D C-terminal" evidence="8">
    <location>
        <begin position="283"/>
        <end position="389"/>
    </location>
</feature>
<keyword evidence="6" id="KW-0269">Exonuclease</keyword>
<gene>
    <name evidence="9" type="ORF">EVA_22803</name>
</gene>
<dbReference type="InterPro" id="IPR029052">
    <property type="entry name" value="Metallo-depent_PP-like"/>
</dbReference>
<dbReference type="AlphaFoldDB" id="J9BNF7"/>
<evidence type="ECO:0000256" key="2">
    <source>
        <dbReference type="ARBA" id="ARBA00011322"/>
    </source>
</evidence>
<dbReference type="Gene3D" id="3.60.21.10">
    <property type="match status" value="1"/>
</dbReference>
<reference evidence="9" key="1">
    <citation type="journal article" date="2012" name="PLoS ONE">
        <title>Gene sets for utilization of primary and secondary nutrition supplies in the distal gut of endangered iberian lynx.</title>
        <authorList>
            <person name="Alcaide M."/>
            <person name="Messina E."/>
            <person name="Richter M."/>
            <person name="Bargiela R."/>
            <person name="Peplies J."/>
            <person name="Huws S.A."/>
            <person name="Newbold C.J."/>
            <person name="Golyshin P.N."/>
            <person name="Simon M.A."/>
            <person name="Lopez G."/>
            <person name="Yakimov M.M."/>
            <person name="Ferrer M."/>
        </authorList>
    </citation>
    <scope>NUCLEOTIDE SEQUENCE</scope>
</reference>
<evidence type="ECO:0000313" key="9">
    <source>
        <dbReference type="EMBL" id="EJW89100.1"/>
    </source>
</evidence>
<dbReference type="NCBIfam" id="TIGR00619">
    <property type="entry name" value="sbcd"/>
    <property type="match status" value="1"/>
</dbReference>
<comment type="caution">
    <text evidence="9">The sequence shown here is derived from an EMBL/GenBank/DDBJ whole genome shotgun (WGS) entry which is preliminary data.</text>
</comment>
<dbReference type="EMBL" id="AMCI01009707">
    <property type="protein sequence ID" value="EJW89100.1"/>
    <property type="molecule type" value="Genomic_DNA"/>
</dbReference>
<sequence length="414" mass="46666">MKILHTADWHLGNNFHGHDRLEEHRHFLQWLITLLKTEKPDALIIAGDLFDSANPSAAAEELLYTFFMEATEAVEGLQIVSIAGNHDSAGRIDAPAALLKCHNIYVRGTVQWDEAHDGPDFDNLILPLGNRESNEAEVVCLAIPYLRPYDYPSGMTVAEGLQYYFEQLQHRIQQSDFKQLPVIAVAHFYAAGAEICTAEHSERLVVGGQDCVPTDIVGKGICYTALGHIHRAQQLKSDYTALYYSGSALPMSFTEKHYQHGVFVVDIAPDGEVKVDRKVYAPLRNLMTLPQQGTATAEDILREIQLLPIREKGDTGTTWPYLEIRLLEDRPQPTLLHEVTEALADKAVHFCRMVRELPEATADDTAPQQRETLHALSPLDMAQRVYQKRYQTEMPEELKSRFLQAQELSLKAQN</sequence>
<evidence type="ECO:0000259" key="7">
    <source>
        <dbReference type="Pfam" id="PF00149"/>
    </source>
</evidence>
<evidence type="ECO:0000259" key="8">
    <source>
        <dbReference type="Pfam" id="PF12320"/>
    </source>
</evidence>
<dbReference type="InterPro" id="IPR050535">
    <property type="entry name" value="DNA_Repair-Maintenance_Comp"/>
</dbReference>
<dbReference type="InterPro" id="IPR026843">
    <property type="entry name" value="SbcD_C"/>
</dbReference>
<accession>J9BNF7</accession>
<evidence type="ECO:0000256" key="3">
    <source>
        <dbReference type="ARBA" id="ARBA00013365"/>
    </source>
</evidence>
<dbReference type="CDD" id="cd00840">
    <property type="entry name" value="MPP_Mre11_N"/>
    <property type="match status" value="1"/>
</dbReference>
<evidence type="ECO:0000256" key="1">
    <source>
        <dbReference type="ARBA" id="ARBA00010555"/>
    </source>
</evidence>
<dbReference type="Pfam" id="PF00149">
    <property type="entry name" value="Metallophos"/>
    <property type="match status" value="1"/>
</dbReference>
<keyword evidence="4" id="KW-0540">Nuclease</keyword>
<evidence type="ECO:0000256" key="4">
    <source>
        <dbReference type="ARBA" id="ARBA00022722"/>
    </source>
</evidence>
<dbReference type="PANTHER" id="PTHR30337">
    <property type="entry name" value="COMPONENT OF ATP-DEPENDENT DSDNA EXONUCLEASE"/>
    <property type="match status" value="1"/>
</dbReference>
<dbReference type="InterPro" id="IPR004843">
    <property type="entry name" value="Calcineurin-like_PHP"/>
</dbReference>
<keyword evidence="5" id="KW-0378">Hydrolase</keyword>
<feature type="domain" description="Calcineurin-like phosphoesterase" evidence="7">
    <location>
        <begin position="1"/>
        <end position="230"/>
    </location>
</feature>
<dbReference type="PANTHER" id="PTHR30337:SF0">
    <property type="entry name" value="NUCLEASE SBCCD SUBUNIT D"/>
    <property type="match status" value="1"/>
</dbReference>
<comment type="subunit">
    <text evidence="2">Heterodimer of SbcC and SbcD.</text>
</comment>
<dbReference type="GO" id="GO:0004519">
    <property type="term" value="F:endonuclease activity"/>
    <property type="evidence" value="ECO:0007669"/>
    <property type="project" value="InterPro"/>
</dbReference>
<name>J9BNF7_9ZZZZ</name>
<proteinExistence type="inferred from homology"/>
<dbReference type="GO" id="GO:0008408">
    <property type="term" value="F:3'-5' exonuclease activity"/>
    <property type="evidence" value="ECO:0007669"/>
    <property type="project" value="InterPro"/>
</dbReference>
<organism evidence="9">
    <name type="scientific">gut metagenome</name>
    <dbReference type="NCBI Taxonomy" id="749906"/>
    <lineage>
        <taxon>unclassified sequences</taxon>
        <taxon>metagenomes</taxon>
        <taxon>organismal metagenomes</taxon>
    </lineage>
</organism>
<protein>
    <recommendedName>
        <fullName evidence="3">Nuclease SbcCD subunit D</fullName>
    </recommendedName>
</protein>
<evidence type="ECO:0000256" key="5">
    <source>
        <dbReference type="ARBA" id="ARBA00022801"/>
    </source>
</evidence>
<dbReference type="SUPFAM" id="SSF56300">
    <property type="entry name" value="Metallo-dependent phosphatases"/>
    <property type="match status" value="1"/>
</dbReference>